<dbReference type="EMBL" id="NCKW01011110">
    <property type="protein sequence ID" value="POM64404.1"/>
    <property type="molecule type" value="Genomic_DNA"/>
</dbReference>
<dbReference type="AlphaFoldDB" id="A0A2P4XFV1"/>
<dbReference type="OrthoDB" id="93523at2759"/>
<evidence type="ECO:0000313" key="1">
    <source>
        <dbReference type="EMBL" id="POM64404.1"/>
    </source>
</evidence>
<dbReference type="Proteomes" id="UP000237271">
    <property type="component" value="Unassembled WGS sequence"/>
</dbReference>
<proteinExistence type="predicted"/>
<name>A0A2P4XFV1_9STRA</name>
<sequence length="74" mass="8163">MCARTRQGQTSPEDPDRLAANFSRVVRQMMQALGVTTVFNADQTAVLFEYLPARILSKMGATTVRVRCGGKSKE</sequence>
<comment type="caution">
    <text evidence="1">The sequence shown here is derived from an EMBL/GenBank/DDBJ whole genome shotgun (WGS) entry which is preliminary data.</text>
</comment>
<protein>
    <submittedName>
        <fullName evidence="1">Uncharacterized protein</fullName>
    </submittedName>
</protein>
<organism evidence="1 2">
    <name type="scientific">Phytophthora palmivora</name>
    <dbReference type="NCBI Taxonomy" id="4796"/>
    <lineage>
        <taxon>Eukaryota</taxon>
        <taxon>Sar</taxon>
        <taxon>Stramenopiles</taxon>
        <taxon>Oomycota</taxon>
        <taxon>Peronosporomycetes</taxon>
        <taxon>Peronosporales</taxon>
        <taxon>Peronosporaceae</taxon>
        <taxon>Phytophthora</taxon>
    </lineage>
</organism>
<evidence type="ECO:0000313" key="2">
    <source>
        <dbReference type="Proteomes" id="UP000237271"/>
    </source>
</evidence>
<accession>A0A2P4XFV1</accession>
<keyword evidence="2" id="KW-1185">Reference proteome</keyword>
<gene>
    <name evidence="1" type="ORF">PHPALM_20067</name>
</gene>
<reference evidence="1 2" key="1">
    <citation type="journal article" date="2017" name="Genome Biol. Evol.">
        <title>Phytophthora megakarya and P. palmivora, closely related causal agents of cacao black pod rot, underwent increases in genome sizes and gene numbers by different mechanisms.</title>
        <authorList>
            <person name="Ali S.S."/>
            <person name="Shao J."/>
            <person name="Lary D.J."/>
            <person name="Kronmiller B."/>
            <person name="Shen D."/>
            <person name="Strem M.D."/>
            <person name="Amoako-Attah I."/>
            <person name="Akrofi A.Y."/>
            <person name="Begoude B.A."/>
            <person name="Ten Hoopen G.M."/>
            <person name="Coulibaly K."/>
            <person name="Kebe B.I."/>
            <person name="Melnick R.L."/>
            <person name="Guiltinan M.J."/>
            <person name="Tyler B.M."/>
            <person name="Meinhardt L.W."/>
            <person name="Bailey B.A."/>
        </authorList>
    </citation>
    <scope>NUCLEOTIDE SEQUENCE [LARGE SCALE GENOMIC DNA]</scope>
    <source>
        <strain evidence="2">sbr112.9</strain>
    </source>
</reference>